<comment type="caution">
    <text evidence="1">The sequence shown here is derived from an EMBL/GenBank/DDBJ whole genome shotgun (WGS) entry which is preliminary data.</text>
</comment>
<protein>
    <submittedName>
        <fullName evidence="1">Uncharacterized protein</fullName>
    </submittedName>
</protein>
<accession>A0ACC6A7A5</accession>
<evidence type="ECO:0000313" key="1">
    <source>
        <dbReference type="EMBL" id="MCM3736134.1"/>
    </source>
</evidence>
<dbReference type="EMBL" id="JAMBOP010000009">
    <property type="protein sequence ID" value="MCM3736134.1"/>
    <property type="molecule type" value="Genomic_DNA"/>
</dbReference>
<evidence type="ECO:0000313" key="2">
    <source>
        <dbReference type="Proteomes" id="UP001202289"/>
    </source>
</evidence>
<name>A0ACC6A7A5_9BACI</name>
<reference evidence="1" key="1">
    <citation type="submission" date="2022-05" db="EMBL/GenBank/DDBJ databases">
        <title>Comparative Genomics of Spacecraft Associated Microbes.</title>
        <authorList>
            <person name="Tran M.T."/>
            <person name="Wright A."/>
            <person name="Seuylemezian A."/>
            <person name="Eisen J."/>
            <person name="Coil D."/>
        </authorList>
    </citation>
    <scope>NUCLEOTIDE SEQUENCE</scope>
    <source>
        <strain evidence="1">FAIRING 10M-2.2</strain>
    </source>
</reference>
<gene>
    <name evidence="1" type="ORF">M3215_09925</name>
</gene>
<keyword evidence="2" id="KW-1185">Reference proteome</keyword>
<proteinExistence type="predicted"/>
<dbReference type="Proteomes" id="UP001202289">
    <property type="component" value="Unassembled WGS sequence"/>
</dbReference>
<organism evidence="1 2">
    <name type="scientific">Bacillus cytotoxicus</name>
    <dbReference type="NCBI Taxonomy" id="580165"/>
    <lineage>
        <taxon>Bacteria</taxon>
        <taxon>Bacillati</taxon>
        <taxon>Bacillota</taxon>
        <taxon>Bacilli</taxon>
        <taxon>Bacillales</taxon>
        <taxon>Bacillaceae</taxon>
        <taxon>Bacillus</taxon>
        <taxon>Bacillus cereus group</taxon>
    </lineage>
</organism>
<sequence length="132" mass="15190">MKQLHIRLSLIQLFLLGMNLFMFSSAMPFLPWFTESVFGWLGILASTPLLLMIGRIMPQLQKIEGFCITRKRKAVPFIASIVSLCIMLLPTMELSTVIALIVNGLMTILTILFLLQDFFRLNKKYKFIKFIS</sequence>